<dbReference type="Proteomes" id="UP001156905">
    <property type="component" value="Unassembled WGS sequence"/>
</dbReference>
<protein>
    <submittedName>
        <fullName evidence="2">Phasin</fullName>
    </submittedName>
</protein>
<accession>A0ABQ6AQZ3</accession>
<dbReference type="InterPro" id="IPR018968">
    <property type="entry name" value="Phasin"/>
</dbReference>
<dbReference type="EMBL" id="BSOW01000004">
    <property type="protein sequence ID" value="GLR84687.1"/>
    <property type="molecule type" value="Genomic_DNA"/>
</dbReference>
<organism evidence="2 3">
    <name type="scientific">Bradyrhizobium iriomotense</name>
    <dbReference type="NCBI Taxonomy" id="441950"/>
    <lineage>
        <taxon>Bacteria</taxon>
        <taxon>Pseudomonadati</taxon>
        <taxon>Pseudomonadota</taxon>
        <taxon>Alphaproteobacteria</taxon>
        <taxon>Hyphomicrobiales</taxon>
        <taxon>Nitrobacteraceae</taxon>
        <taxon>Bradyrhizobium</taxon>
    </lineage>
</organism>
<proteinExistence type="predicted"/>
<gene>
    <name evidence="2" type="ORF">GCM10007857_13970</name>
</gene>
<evidence type="ECO:0000259" key="1">
    <source>
        <dbReference type="Pfam" id="PF09361"/>
    </source>
</evidence>
<comment type="caution">
    <text evidence="2">The sequence shown here is derived from an EMBL/GenBank/DDBJ whole genome shotgun (WGS) entry which is preliminary data.</text>
</comment>
<sequence>MSESETKAEVKEANGFGMSPFGLPKVAWQTMFGELTEQRAARAQEGYEKIKTASQELTEALRETYSNNARTATDYGLKVIEISNANANSAIDFFARIASSKSVTDVLTTSAAEARRAFDAASAQNRQLWELGQRLATQSGEPIRQHVTKVFQKAS</sequence>
<evidence type="ECO:0000313" key="3">
    <source>
        <dbReference type="Proteomes" id="UP001156905"/>
    </source>
</evidence>
<keyword evidence="3" id="KW-1185">Reference proteome</keyword>
<evidence type="ECO:0000313" key="2">
    <source>
        <dbReference type="EMBL" id="GLR84687.1"/>
    </source>
</evidence>
<reference evidence="3" key="1">
    <citation type="journal article" date="2019" name="Int. J. Syst. Evol. Microbiol.">
        <title>The Global Catalogue of Microorganisms (GCM) 10K type strain sequencing project: providing services to taxonomists for standard genome sequencing and annotation.</title>
        <authorList>
            <consortium name="The Broad Institute Genomics Platform"/>
            <consortium name="The Broad Institute Genome Sequencing Center for Infectious Disease"/>
            <person name="Wu L."/>
            <person name="Ma J."/>
        </authorList>
    </citation>
    <scope>NUCLEOTIDE SEQUENCE [LARGE SCALE GENOMIC DNA]</scope>
    <source>
        <strain evidence="3">NBRC 102520</strain>
    </source>
</reference>
<dbReference type="Pfam" id="PF09361">
    <property type="entry name" value="Phasin_2"/>
    <property type="match status" value="1"/>
</dbReference>
<feature type="domain" description="Phasin" evidence="1">
    <location>
        <begin position="48"/>
        <end position="147"/>
    </location>
</feature>
<name>A0ABQ6AQZ3_9BRAD</name>